<evidence type="ECO:0000313" key="2">
    <source>
        <dbReference type="Proteomes" id="UP001232493"/>
    </source>
</evidence>
<sequence>MMPGFDGTGPMGTGPVGRRLGPCSNPNYAAAPVSPRYGWFRPFTNAFYGLRRGFGRGYYGYGAGYGRGFGRGFGYGRGRGAGYGRGWW</sequence>
<protein>
    <submittedName>
        <fullName evidence="1">DUF5320 family protein</fullName>
    </submittedName>
</protein>
<dbReference type="EMBL" id="CP069362">
    <property type="protein sequence ID" value="WGS65667.1"/>
    <property type="molecule type" value="Genomic_DNA"/>
</dbReference>
<proteinExistence type="predicted"/>
<organism evidence="1 2">
    <name type="scientific">Marinitoga aeolica</name>
    <dbReference type="NCBI Taxonomy" id="2809031"/>
    <lineage>
        <taxon>Bacteria</taxon>
        <taxon>Thermotogati</taxon>
        <taxon>Thermotogota</taxon>
        <taxon>Thermotogae</taxon>
        <taxon>Petrotogales</taxon>
        <taxon>Petrotogaceae</taxon>
        <taxon>Marinitoga</taxon>
    </lineage>
</organism>
<evidence type="ECO:0000313" key="1">
    <source>
        <dbReference type="EMBL" id="WGS65667.1"/>
    </source>
</evidence>
<name>A0ABY8PSS4_9BACT</name>
<dbReference type="Proteomes" id="UP001232493">
    <property type="component" value="Chromosome"/>
</dbReference>
<gene>
    <name evidence="1" type="ORF">JRV97_03705</name>
</gene>
<dbReference type="Pfam" id="PF17253">
    <property type="entry name" value="DUF5320"/>
    <property type="match status" value="1"/>
</dbReference>
<accession>A0ABY8PSS4</accession>
<dbReference type="InterPro" id="IPR035205">
    <property type="entry name" value="DUF5320"/>
</dbReference>
<dbReference type="RefSeq" id="WP_281000295.1">
    <property type="nucleotide sequence ID" value="NZ_CP069362.1"/>
</dbReference>
<keyword evidence="2" id="KW-1185">Reference proteome</keyword>
<reference evidence="1 2" key="1">
    <citation type="submission" date="2021-02" db="EMBL/GenBank/DDBJ databases">
        <title>Characterization of Marinitoga sp. nov. str. BP5-C20A.</title>
        <authorList>
            <person name="Erauso G."/>
            <person name="Postec A."/>
        </authorList>
    </citation>
    <scope>NUCLEOTIDE SEQUENCE [LARGE SCALE GENOMIC DNA]</scope>
    <source>
        <strain evidence="1 2">BP5-C20A</strain>
    </source>
</reference>